<evidence type="ECO:0000256" key="2">
    <source>
        <dbReference type="ARBA" id="ARBA00022603"/>
    </source>
</evidence>
<dbReference type="SUPFAM" id="SSF53335">
    <property type="entry name" value="S-adenosyl-L-methionine-dependent methyltransferases"/>
    <property type="match status" value="1"/>
</dbReference>
<dbReference type="PANTHER" id="PTHR43832">
    <property type="match status" value="1"/>
</dbReference>
<comment type="similarity">
    <text evidence="1">Belongs to the CFA/CMAS family.</text>
</comment>
<protein>
    <recommendedName>
        <fullName evidence="4">Cyclopropane-fatty-acyl-phospholipid synthase</fullName>
    </recommendedName>
</protein>
<dbReference type="PANTHER" id="PTHR43832:SF1">
    <property type="entry name" value="S-ADENOSYL-L-METHIONINE-DEPENDENT METHYLTRANSFERASES SUPERFAMILY PROTEIN"/>
    <property type="match status" value="1"/>
</dbReference>
<organism evidence="3">
    <name type="scientific">Picea sitchensis</name>
    <name type="common">Sitka spruce</name>
    <name type="synonym">Pinus sitchensis</name>
    <dbReference type="NCBI Taxonomy" id="3332"/>
    <lineage>
        <taxon>Eukaryota</taxon>
        <taxon>Viridiplantae</taxon>
        <taxon>Streptophyta</taxon>
        <taxon>Embryophyta</taxon>
        <taxon>Tracheophyta</taxon>
        <taxon>Spermatophyta</taxon>
        <taxon>Pinopsida</taxon>
        <taxon>Pinidae</taxon>
        <taxon>Conifers I</taxon>
        <taxon>Pinales</taxon>
        <taxon>Pinaceae</taxon>
        <taxon>Picea</taxon>
    </lineage>
</organism>
<evidence type="ECO:0000313" key="3">
    <source>
        <dbReference type="EMBL" id="ABK26912.1"/>
    </source>
</evidence>
<dbReference type="AlphaFoldDB" id="A9P201"/>
<dbReference type="InterPro" id="IPR029063">
    <property type="entry name" value="SAM-dependent_MTases_sf"/>
</dbReference>
<dbReference type="Pfam" id="PF02353">
    <property type="entry name" value="CMAS"/>
    <property type="match status" value="1"/>
</dbReference>
<proteinExistence type="evidence at transcript level"/>
<dbReference type="GO" id="GO:0008168">
    <property type="term" value="F:methyltransferase activity"/>
    <property type="evidence" value="ECO:0007669"/>
    <property type="project" value="UniProtKB-KW"/>
</dbReference>
<dbReference type="GO" id="GO:0032259">
    <property type="term" value="P:methylation"/>
    <property type="evidence" value="ECO:0007669"/>
    <property type="project" value="UniProtKB-KW"/>
</dbReference>
<sequence length="191" mass="21784">MMETQQPGGIMNTAYNVSVRVFLRWLEANLVPDYIIRKLTRTLLAKRLRLGYNLSACLQLADFMAFINALKQMPIAMNSEAAKAQHYELLTSFFKPVLGKHLKYSCAYFTRSTSTLNEAEEAMLELYCERAKVEDGQTVLDIGCGWGSLTLYIARKYPNNQVTGICNSTTQKVFIEEQCRYVNLRTLLSIK</sequence>
<keyword evidence="2" id="KW-0489">Methyltransferase</keyword>
<evidence type="ECO:0000256" key="1">
    <source>
        <dbReference type="ARBA" id="ARBA00010815"/>
    </source>
</evidence>
<accession>A9P201</accession>
<reference evidence="3" key="1">
    <citation type="journal article" date="2008" name="BMC Genomics">
        <title>A conifer genomics resource of 200,000 spruce (Picea spp.) ESTs and 6,464 high-quality, sequence-finished full-length cDNAs for Sitka spruce (Picea sitchensis).</title>
        <authorList>
            <person name="Ralph S.G."/>
            <person name="Chun H.J."/>
            <person name="Kolosova N."/>
            <person name="Cooper D."/>
            <person name="Oddy C."/>
            <person name="Ritland C.E."/>
            <person name="Kirkpatrick R."/>
            <person name="Moore R."/>
            <person name="Barber S."/>
            <person name="Holt R.A."/>
            <person name="Jones S.J."/>
            <person name="Marra M.A."/>
            <person name="Douglas C.J."/>
            <person name="Ritland K."/>
            <person name="Bohlmann J."/>
        </authorList>
    </citation>
    <scope>NUCLEOTIDE SEQUENCE</scope>
    <source>
        <tissue evidence="3">Green portion of the leader tissue</tissue>
    </source>
</reference>
<dbReference type="EMBL" id="EF087677">
    <property type="protein sequence ID" value="ABK26912.1"/>
    <property type="molecule type" value="mRNA"/>
</dbReference>
<dbReference type="Gene3D" id="3.40.50.150">
    <property type="entry name" value="Vaccinia Virus protein VP39"/>
    <property type="match status" value="1"/>
</dbReference>
<name>A9P201_PICSI</name>
<keyword evidence="2" id="KW-0808">Transferase</keyword>
<evidence type="ECO:0008006" key="4">
    <source>
        <dbReference type="Google" id="ProtNLM"/>
    </source>
</evidence>